<gene>
    <name evidence="1" type="ORF">BCR34DRAFT_261863</name>
</gene>
<evidence type="ECO:0000313" key="1">
    <source>
        <dbReference type="EMBL" id="ORY13591.1"/>
    </source>
</evidence>
<dbReference type="EMBL" id="MCFA01000040">
    <property type="protein sequence ID" value="ORY13591.1"/>
    <property type="molecule type" value="Genomic_DNA"/>
</dbReference>
<dbReference type="AlphaFoldDB" id="A0A1Y1ZTN7"/>
<evidence type="ECO:0000313" key="2">
    <source>
        <dbReference type="Proteomes" id="UP000193144"/>
    </source>
</evidence>
<proteinExistence type="predicted"/>
<accession>A0A1Y1ZTN7</accession>
<protein>
    <submittedName>
        <fullName evidence="1">Uncharacterized protein</fullName>
    </submittedName>
</protein>
<name>A0A1Y1ZTN7_9PLEO</name>
<keyword evidence="2" id="KW-1185">Reference proteome</keyword>
<dbReference type="Proteomes" id="UP000193144">
    <property type="component" value="Unassembled WGS sequence"/>
</dbReference>
<organism evidence="1 2">
    <name type="scientific">Clohesyomyces aquaticus</name>
    <dbReference type="NCBI Taxonomy" id="1231657"/>
    <lineage>
        <taxon>Eukaryota</taxon>
        <taxon>Fungi</taxon>
        <taxon>Dikarya</taxon>
        <taxon>Ascomycota</taxon>
        <taxon>Pezizomycotina</taxon>
        <taxon>Dothideomycetes</taxon>
        <taxon>Pleosporomycetidae</taxon>
        <taxon>Pleosporales</taxon>
        <taxon>Lindgomycetaceae</taxon>
        <taxon>Clohesyomyces</taxon>
    </lineage>
</organism>
<sequence length="270" mass="30127">MAVPVDYSKSLPELYIGLLEHQILSHGTDSLFEYCHILQSRLFNLSPPIDEEHTMALAKEAWSRKRIPLKLGGRGLSIVAWVSLTLDSLPAQLLESISADIDEMQRFPEFAASLLKHVMKWEEYVEEYLKRCGTDGPVSPKVDHVYIVMALDWLVFSKSWKPAVEFSQWPKTTNQRKLTTRATLERAVYLAAGLIRLSCSAPKDYRLLLTGRGEFRIGPATVEKGDLCCSLTEEGPDIVIRAAGNSAVPARGLSSALRENEARIGSLQTI</sequence>
<comment type="caution">
    <text evidence="1">The sequence shown here is derived from an EMBL/GenBank/DDBJ whole genome shotgun (WGS) entry which is preliminary data.</text>
</comment>
<reference evidence="1 2" key="1">
    <citation type="submission" date="2016-07" db="EMBL/GenBank/DDBJ databases">
        <title>Pervasive Adenine N6-methylation of Active Genes in Fungi.</title>
        <authorList>
            <consortium name="DOE Joint Genome Institute"/>
            <person name="Mondo S.J."/>
            <person name="Dannebaum R.O."/>
            <person name="Kuo R.C."/>
            <person name="Labutti K."/>
            <person name="Haridas S."/>
            <person name="Kuo A."/>
            <person name="Salamov A."/>
            <person name="Ahrendt S.R."/>
            <person name="Lipzen A."/>
            <person name="Sullivan W."/>
            <person name="Andreopoulos W.B."/>
            <person name="Clum A."/>
            <person name="Lindquist E."/>
            <person name="Daum C."/>
            <person name="Ramamoorthy G.K."/>
            <person name="Gryganskyi A."/>
            <person name="Culley D."/>
            <person name="Magnuson J.K."/>
            <person name="James T.Y."/>
            <person name="O'Malley M.A."/>
            <person name="Stajich J.E."/>
            <person name="Spatafora J.W."/>
            <person name="Visel A."/>
            <person name="Grigoriev I.V."/>
        </authorList>
    </citation>
    <scope>NUCLEOTIDE SEQUENCE [LARGE SCALE GENOMIC DNA]</scope>
    <source>
        <strain evidence="1 2">CBS 115471</strain>
    </source>
</reference>